<dbReference type="EMBL" id="SBKP01000009">
    <property type="protein sequence ID" value="RXR28454.1"/>
    <property type="molecule type" value="Genomic_DNA"/>
</dbReference>
<dbReference type="RefSeq" id="WP_129404527.1">
    <property type="nucleotide sequence ID" value="NZ_SBKP01000009.1"/>
</dbReference>
<sequence length="428" mass="48465">MPLPYPPSPLKWLYIDFNSYFASVEQQEQPHLRGRPVVVVPVETDSTCAIAASYEAKAFGIRTGTPVWEAKRLCRSLACVLARHELYVDYHHRAIDEISRHIPVSDVCSIDEMAARLLRNEAQPEVARAIALSIKAGLAATLGPWVRCSIGIAPNRYLAKVATDLEKPDGLTILMPDEMEHRLIAELKPRDLPGIGRNMERRLWLKGVCTMADLMALDRRRMRLLWGSIWGERMWYLLRGHDLPEIETQRRSIGHSHVLGPALRPPNEAINVARRLTMKAAARLRRMGYTARLFGFSARLEDGRRLRGEMRCRPTQDSPTFLAMLLSIWNQTIAEQRGIAIKKISVILLGLEPEGATQLSLFEDREDEAKVAVTRPSRDLRLSRALDRLNHKFGRDTVLIGMLPSAGRGFSGTKIAFTRIPDREEFLE</sequence>
<dbReference type="Pfam" id="PF00817">
    <property type="entry name" value="IMS"/>
    <property type="match status" value="1"/>
</dbReference>
<dbReference type="OrthoDB" id="9808813at2"/>
<reference evidence="8" key="1">
    <citation type="submission" date="2019-01" db="EMBL/GenBank/DDBJ databases">
        <title>Cytophagaceae bacterium strain CAR-16.</title>
        <authorList>
            <person name="Chen W.-M."/>
        </authorList>
    </citation>
    <scope>NUCLEOTIDE SEQUENCE [LARGE SCALE GENOMIC DNA]</scope>
    <source>
        <strain evidence="8">CHR27</strain>
    </source>
</reference>
<dbReference type="GO" id="GO:0006281">
    <property type="term" value="P:DNA repair"/>
    <property type="evidence" value="ECO:0007669"/>
    <property type="project" value="InterPro"/>
</dbReference>
<dbReference type="CDD" id="cd00424">
    <property type="entry name" value="PolY"/>
    <property type="match status" value="1"/>
</dbReference>
<dbReference type="Gene3D" id="3.30.1490.100">
    <property type="entry name" value="DNA polymerase, Y-family, little finger domain"/>
    <property type="match status" value="1"/>
</dbReference>
<dbReference type="InterPro" id="IPR017961">
    <property type="entry name" value="DNA_pol_Y-fam_little_finger"/>
</dbReference>
<dbReference type="Gene3D" id="1.10.150.20">
    <property type="entry name" value="5' to 3' exonuclease, C-terminal subdomain"/>
    <property type="match status" value="1"/>
</dbReference>
<dbReference type="PROSITE" id="PS50173">
    <property type="entry name" value="UMUC"/>
    <property type="match status" value="1"/>
</dbReference>
<dbReference type="GO" id="GO:0042276">
    <property type="term" value="P:error-prone translesion synthesis"/>
    <property type="evidence" value="ECO:0007669"/>
    <property type="project" value="TreeGrafter"/>
</dbReference>
<proteinExistence type="inferred from homology"/>
<evidence type="ECO:0000259" key="6">
    <source>
        <dbReference type="PROSITE" id="PS50173"/>
    </source>
</evidence>
<dbReference type="InterPro" id="IPR036775">
    <property type="entry name" value="DNA_pol_Y-fam_lit_finger_sf"/>
</dbReference>
<dbReference type="Proteomes" id="UP000290958">
    <property type="component" value="Unassembled WGS sequence"/>
</dbReference>
<dbReference type="GO" id="GO:0003684">
    <property type="term" value="F:damaged DNA binding"/>
    <property type="evidence" value="ECO:0007669"/>
    <property type="project" value="InterPro"/>
</dbReference>
<dbReference type="EC" id="2.7.7.7" evidence="3"/>
<dbReference type="InterPro" id="IPR050116">
    <property type="entry name" value="DNA_polymerase-Y"/>
</dbReference>
<evidence type="ECO:0000313" key="8">
    <source>
        <dbReference type="Proteomes" id="UP000290958"/>
    </source>
</evidence>
<keyword evidence="8" id="KW-1185">Reference proteome</keyword>
<comment type="function">
    <text evidence="4">Poorly processive, error-prone DNA polymerase involved in untargeted mutagenesis. Copies undamaged DNA at stalled replication forks, which arise in vivo from mismatched or misaligned primer ends. These misaligned primers can be extended by PolIV. Exhibits no 3'-5' exonuclease (proofreading) activity. May be involved in translesional synthesis, in conjunction with the beta clamp from PolIII.</text>
</comment>
<dbReference type="Gene3D" id="3.30.70.270">
    <property type="match status" value="1"/>
</dbReference>
<evidence type="ECO:0000256" key="1">
    <source>
        <dbReference type="ARBA" id="ARBA00010945"/>
    </source>
</evidence>
<dbReference type="PANTHER" id="PTHR11076">
    <property type="entry name" value="DNA REPAIR POLYMERASE UMUC / TRANSFERASE FAMILY MEMBER"/>
    <property type="match status" value="1"/>
</dbReference>
<comment type="similarity">
    <text evidence="1">Belongs to the DNA polymerase type-Y family.</text>
</comment>
<name>A0A4Q1KIR2_9SPHN</name>
<dbReference type="InterPro" id="IPR001126">
    <property type="entry name" value="UmuC"/>
</dbReference>
<comment type="subunit">
    <text evidence="2">Monomer.</text>
</comment>
<comment type="catalytic activity">
    <reaction evidence="5">
        <text>DNA(n) + a 2'-deoxyribonucleoside 5'-triphosphate = DNA(n+1) + diphosphate</text>
        <dbReference type="Rhea" id="RHEA:22508"/>
        <dbReference type="Rhea" id="RHEA-COMP:17339"/>
        <dbReference type="Rhea" id="RHEA-COMP:17340"/>
        <dbReference type="ChEBI" id="CHEBI:33019"/>
        <dbReference type="ChEBI" id="CHEBI:61560"/>
        <dbReference type="ChEBI" id="CHEBI:173112"/>
        <dbReference type="EC" id="2.7.7.7"/>
    </reaction>
</comment>
<evidence type="ECO:0000313" key="7">
    <source>
        <dbReference type="EMBL" id="RXR28454.1"/>
    </source>
</evidence>
<evidence type="ECO:0000256" key="2">
    <source>
        <dbReference type="ARBA" id="ARBA00011245"/>
    </source>
</evidence>
<organism evidence="7 8">
    <name type="scientific">Sphingobium fluviale</name>
    <dbReference type="NCBI Taxonomy" id="2506423"/>
    <lineage>
        <taxon>Bacteria</taxon>
        <taxon>Pseudomonadati</taxon>
        <taxon>Pseudomonadota</taxon>
        <taxon>Alphaproteobacteria</taxon>
        <taxon>Sphingomonadales</taxon>
        <taxon>Sphingomonadaceae</taxon>
        <taxon>Sphingobium</taxon>
    </lineage>
</organism>
<dbReference type="Gene3D" id="3.40.1170.60">
    <property type="match status" value="1"/>
</dbReference>
<dbReference type="PANTHER" id="PTHR11076:SF34">
    <property type="entry name" value="PROTEIN UMUC"/>
    <property type="match status" value="1"/>
</dbReference>
<gene>
    <name evidence="7" type="ORF">EQG66_10465</name>
</gene>
<evidence type="ECO:0000256" key="3">
    <source>
        <dbReference type="ARBA" id="ARBA00012417"/>
    </source>
</evidence>
<comment type="caution">
    <text evidence="7">The sequence shown here is derived from an EMBL/GenBank/DDBJ whole genome shotgun (WGS) entry which is preliminary data.</text>
</comment>
<dbReference type="AlphaFoldDB" id="A0A4Q1KIR2"/>
<protein>
    <recommendedName>
        <fullName evidence="3">DNA-directed DNA polymerase</fullName>
        <ecNumber evidence="3">2.7.7.7</ecNumber>
    </recommendedName>
</protein>
<dbReference type="Pfam" id="PF11799">
    <property type="entry name" value="IMS_C"/>
    <property type="match status" value="1"/>
</dbReference>
<dbReference type="InterPro" id="IPR043128">
    <property type="entry name" value="Rev_trsase/Diguanyl_cyclase"/>
</dbReference>
<feature type="domain" description="UmuC" evidence="6">
    <location>
        <begin position="12"/>
        <end position="196"/>
    </location>
</feature>
<dbReference type="GO" id="GO:0003887">
    <property type="term" value="F:DNA-directed DNA polymerase activity"/>
    <property type="evidence" value="ECO:0007669"/>
    <property type="project" value="UniProtKB-EC"/>
</dbReference>
<evidence type="ECO:0000256" key="5">
    <source>
        <dbReference type="ARBA" id="ARBA00049244"/>
    </source>
</evidence>
<dbReference type="InterPro" id="IPR043502">
    <property type="entry name" value="DNA/RNA_pol_sf"/>
</dbReference>
<dbReference type="SUPFAM" id="SSF56672">
    <property type="entry name" value="DNA/RNA polymerases"/>
    <property type="match status" value="1"/>
</dbReference>
<accession>A0A4Q1KIR2</accession>
<dbReference type="GO" id="GO:0005829">
    <property type="term" value="C:cytosol"/>
    <property type="evidence" value="ECO:0007669"/>
    <property type="project" value="TreeGrafter"/>
</dbReference>
<dbReference type="GO" id="GO:0009432">
    <property type="term" value="P:SOS response"/>
    <property type="evidence" value="ECO:0007669"/>
    <property type="project" value="TreeGrafter"/>
</dbReference>
<dbReference type="SUPFAM" id="SSF100879">
    <property type="entry name" value="Lesion bypass DNA polymerase (Y-family), little finger domain"/>
    <property type="match status" value="1"/>
</dbReference>
<evidence type="ECO:0000256" key="4">
    <source>
        <dbReference type="ARBA" id="ARBA00025589"/>
    </source>
</evidence>